<evidence type="ECO:0000256" key="3">
    <source>
        <dbReference type="ARBA" id="ARBA00022723"/>
    </source>
</evidence>
<protein>
    <submittedName>
        <fullName evidence="8">Radical SAM protein</fullName>
    </submittedName>
</protein>
<dbReference type="PROSITE" id="PS51918">
    <property type="entry name" value="RADICAL_SAM"/>
    <property type="match status" value="1"/>
</dbReference>
<comment type="similarity">
    <text evidence="6">Belongs to the radical SAM superfamily. Anaerobic sulfatase-maturating enzyme family.</text>
</comment>
<name>A0A3R6FB10_9BACT</name>
<dbReference type="CDD" id="cd01335">
    <property type="entry name" value="Radical_SAM"/>
    <property type="match status" value="1"/>
</dbReference>
<feature type="domain" description="Radical SAM core" evidence="7">
    <location>
        <begin position="87"/>
        <end position="330"/>
    </location>
</feature>
<comment type="caution">
    <text evidence="8">The sequence shown here is derived from an EMBL/GenBank/DDBJ whole genome shotgun (WGS) entry which is preliminary data.</text>
</comment>
<dbReference type="Gene3D" id="3.20.20.70">
    <property type="entry name" value="Aldolase class I"/>
    <property type="match status" value="1"/>
</dbReference>
<dbReference type="InterPro" id="IPR023867">
    <property type="entry name" value="Sulphatase_maturase_rSAM"/>
</dbReference>
<dbReference type="SFLD" id="SFLDS00029">
    <property type="entry name" value="Radical_SAM"/>
    <property type="match status" value="1"/>
</dbReference>
<keyword evidence="2" id="KW-0949">S-adenosyl-L-methionine</keyword>
<dbReference type="SFLD" id="SFLDG01067">
    <property type="entry name" value="SPASM/twitch_domain_containing"/>
    <property type="match status" value="1"/>
</dbReference>
<keyword evidence="5" id="KW-0411">Iron-sulfur</keyword>
<keyword evidence="3" id="KW-0479">Metal-binding</keyword>
<accession>A0A3R6FB10</accession>
<dbReference type="AlphaFoldDB" id="A0A3R6FB10"/>
<dbReference type="PANTHER" id="PTHR43273:SF3">
    <property type="entry name" value="ANAEROBIC SULFATASE-MATURATING ENZYME HOMOLOG ASLB-RELATED"/>
    <property type="match status" value="1"/>
</dbReference>
<sequence length="447" mass="50879">MNYILSKYTFAVSKRTSSGQEICLLFSGRTGKNILVSKKVFSIVENGKFTTLQPKVLEILISEKVLVPSTEDELDEINKENKVRLSKKSTDRLYVSIQPTAACQLACDYCGQAHSRKFLTDSLIEQIVCRIKQKISLKDTKSLEIGWFGGEPLMAFSKMKKLNEQLKGIAISRNLKYSGHITTNGYALSPSIYKMLKEEFNVYRIEITLDGSKEFHDKRRVTTCGIGSFDIIFNNLKAITQSPFYDKNTCVISIRCNVDERNIEGVMPLLEMLYKHNMQDKIIFYTTPVVSWSNNGAGSMLGHKLLGKLSSKHIEYMINHNFKVTILPKRVAPYQCIGTDNDAEMYDADGNILDCSETSYSEYYKSKGFVLGNVEQKIIVPNKRSCLHDVPQMLLEKRVHPCNNCKFYPLCGGLCPLGLLEKEPRCPSFIYNIEDRIYLDYLAKIKK</sequence>
<keyword evidence="4" id="KW-0408">Iron</keyword>
<dbReference type="EMBL" id="QRNB01000107">
    <property type="protein sequence ID" value="RHK07820.1"/>
    <property type="molecule type" value="Genomic_DNA"/>
</dbReference>
<evidence type="ECO:0000256" key="2">
    <source>
        <dbReference type="ARBA" id="ARBA00022691"/>
    </source>
</evidence>
<reference evidence="8 9" key="1">
    <citation type="submission" date="2018-08" db="EMBL/GenBank/DDBJ databases">
        <title>A genome reference for cultivated species of the human gut microbiota.</title>
        <authorList>
            <person name="Zou Y."/>
            <person name="Xue W."/>
            <person name="Luo G."/>
        </authorList>
    </citation>
    <scope>NUCLEOTIDE SEQUENCE [LARGE SCALE GENOMIC DNA]</scope>
    <source>
        <strain evidence="8 9">AF46-2NS</strain>
    </source>
</reference>
<evidence type="ECO:0000313" key="9">
    <source>
        <dbReference type="Proteomes" id="UP000286211"/>
    </source>
</evidence>
<dbReference type="Pfam" id="PF04055">
    <property type="entry name" value="Radical_SAM"/>
    <property type="match status" value="1"/>
</dbReference>
<organism evidence="8 9">
    <name type="scientific">Segatella copri</name>
    <dbReference type="NCBI Taxonomy" id="165179"/>
    <lineage>
        <taxon>Bacteria</taxon>
        <taxon>Pseudomonadati</taxon>
        <taxon>Bacteroidota</taxon>
        <taxon>Bacteroidia</taxon>
        <taxon>Bacteroidales</taxon>
        <taxon>Prevotellaceae</taxon>
        <taxon>Segatella</taxon>
    </lineage>
</organism>
<dbReference type="InterPro" id="IPR007197">
    <property type="entry name" value="rSAM"/>
</dbReference>
<dbReference type="SUPFAM" id="SSF102114">
    <property type="entry name" value="Radical SAM enzymes"/>
    <property type="match status" value="1"/>
</dbReference>
<dbReference type="Proteomes" id="UP000286211">
    <property type="component" value="Unassembled WGS sequence"/>
</dbReference>
<dbReference type="InterPro" id="IPR058240">
    <property type="entry name" value="rSAM_sf"/>
</dbReference>
<dbReference type="InterPro" id="IPR023885">
    <property type="entry name" value="4Fe4S-binding_SPASM_dom"/>
</dbReference>
<evidence type="ECO:0000256" key="5">
    <source>
        <dbReference type="ARBA" id="ARBA00023014"/>
    </source>
</evidence>
<dbReference type="GO" id="GO:0051536">
    <property type="term" value="F:iron-sulfur cluster binding"/>
    <property type="evidence" value="ECO:0007669"/>
    <property type="project" value="UniProtKB-KW"/>
</dbReference>
<dbReference type="UniPathway" id="UPA00782"/>
<evidence type="ECO:0000313" key="8">
    <source>
        <dbReference type="EMBL" id="RHK07820.1"/>
    </source>
</evidence>
<evidence type="ECO:0000256" key="4">
    <source>
        <dbReference type="ARBA" id="ARBA00023004"/>
    </source>
</evidence>
<dbReference type="GO" id="GO:0016491">
    <property type="term" value="F:oxidoreductase activity"/>
    <property type="evidence" value="ECO:0007669"/>
    <property type="project" value="InterPro"/>
</dbReference>
<dbReference type="PANTHER" id="PTHR43273">
    <property type="entry name" value="ANAEROBIC SULFATASE-MATURATING ENZYME HOMOLOG ASLB-RELATED"/>
    <property type="match status" value="1"/>
</dbReference>
<comment type="cofactor">
    <cofactor evidence="1">
        <name>[4Fe-4S] cluster</name>
        <dbReference type="ChEBI" id="CHEBI:49883"/>
    </cofactor>
</comment>
<dbReference type="NCBIfam" id="TIGR04085">
    <property type="entry name" value="rSAM_more_4Fe4S"/>
    <property type="match status" value="1"/>
</dbReference>
<evidence type="ECO:0000256" key="6">
    <source>
        <dbReference type="ARBA" id="ARBA00023601"/>
    </source>
</evidence>
<evidence type="ECO:0000259" key="7">
    <source>
        <dbReference type="PROSITE" id="PS51918"/>
    </source>
</evidence>
<dbReference type="InterPro" id="IPR013785">
    <property type="entry name" value="Aldolase_TIM"/>
</dbReference>
<evidence type="ECO:0000256" key="1">
    <source>
        <dbReference type="ARBA" id="ARBA00001966"/>
    </source>
</evidence>
<gene>
    <name evidence="8" type="ORF">DW079_13595</name>
</gene>
<proteinExistence type="inferred from homology"/>
<dbReference type="GO" id="GO:0046872">
    <property type="term" value="F:metal ion binding"/>
    <property type="evidence" value="ECO:0007669"/>
    <property type="project" value="UniProtKB-KW"/>
</dbReference>